<dbReference type="SUPFAM" id="SSF51430">
    <property type="entry name" value="NAD(P)-linked oxidoreductase"/>
    <property type="match status" value="1"/>
</dbReference>
<dbReference type="VEuPathDB" id="FungiDB:A1O9_09709"/>
<dbReference type="AlphaFoldDB" id="A0A072P1B8"/>
<keyword evidence="2" id="KW-1185">Reference proteome</keyword>
<reference evidence="1 2" key="1">
    <citation type="submission" date="2013-03" db="EMBL/GenBank/DDBJ databases">
        <title>The Genome Sequence of Exophiala aquamarina CBS 119918.</title>
        <authorList>
            <consortium name="The Broad Institute Genomics Platform"/>
            <person name="Cuomo C."/>
            <person name="de Hoog S."/>
            <person name="Gorbushina A."/>
            <person name="Walker B."/>
            <person name="Young S.K."/>
            <person name="Zeng Q."/>
            <person name="Gargeya S."/>
            <person name="Fitzgerald M."/>
            <person name="Haas B."/>
            <person name="Abouelleil A."/>
            <person name="Allen A.W."/>
            <person name="Alvarado L."/>
            <person name="Arachchi H.M."/>
            <person name="Berlin A.M."/>
            <person name="Chapman S.B."/>
            <person name="Gainer-Dewar J."/>
            <person name="Goldberg J."/>
            <person name="Griggs A."/>
            <person name="Gujja S."/>
            <person name="Hansen M."/>
            <person name="Howarth C."/>
            <person name="Imamovic A."/>
            <person name="Ireland A."/>
            <person name="Larimer J."/>
            <person name="McCowan C."/>
            <person name="Murphy C."/>
            <person name="Pearson M."/>
            <person name="Poon T.W."/>
            <person name="Priest M."/>
            <person name="Roberts A."/>
            <person name="Saif S."/>
            <person name="Shea T."/>
            <person name="Sisk P."/>
            <person name="Sykes S."/>
            <person name="Wortman J."/>
            <person name="Nusbaum C."/>
            <person name="Birren B."/>
        </authorList>
    </citation>
    <scope>NUCLEOTIDE SEQUENCE [LARGE SCALE GENOMIC DNA]</scope>
    <source>
        <strain evidence="1 2">CBS 119918</strain>
    </source>
</reference>
<evidence type="ECO:0000313" key="1">
    <source>
        <dbReference type="EMBL" id="KEF53914.1"/>
    </source>
</evidence>
<sequence length="90" mass="9487">MASSPVPSPKTQLGVNRVLGPNCSLKVSPLCLGAMNFGRNMNGALCLSLGFLCSLIPRSAVSGTFDKETTYKILDEFRASGGNFVDTANM</sequence>
<evidence type="ECO:0008006" key="3">
    <source>
        <dbReference type="Google" id="ProtNLM"/>
    </source>
</evidence>
<dbReference type="RefSeq" id="XP_013256504.1">
    <property type="nucleotide sequence ID" value="XM_013401050.1"/>
</dbReference>
<dbReference type="GeneID" id="25284617"/>
<proteinExistence type="predicted"/>
<dbReference type="Proteomes" id="UP000027920">
    <property type="component" value="Unassembled WGS sequence"/>
</dbReference>
<organism evidence="1 2">
    <name type="scientific">Exophiala aquamarina CBS 119918</name>
    <dbReference type="NCBI Taxonomy" id="1182545"/>
    <lineage>
        <taxon>Eukaryota</taxon>
        <taxon>Fungi</taxon>
        <taxon>Dikarya</taxon>
        <taxon>Ascomycota</taxon>
        <taxon>Pezizomycotina</taxon>
        <taxon>Eurotiomycetes</taxon>
        <taxon>Chaetothyriomycetidae</taxon>
        <taxon>Chaetothyriales</taxon>
        <taxon>Herpotrichiellaceae</taxon>
        <taxon>Exophiala</taxon>
    </lineage>
</organism>
<dbReference type="InterPro" id="IPR036812">
    <property type="entry name" value="NAD(P)_OxRdtase_dom_sf"/>
</dbReference>
<name>A0A072P1B8_9EURO</name>
<protein>
    <recommendedName>
        <fullName evidence="3">Alcohol dehydrogenase</fullName>
    </recommendedName>
</protein>
<gene>
    <name evidence="1" type="ORF">A1O9_09709</name>
</gene>
<dbReference type="HOGENOM" id="CLU_175747_0_0_1"/>
<dbReference type="Gene3D" id="3.20.20.100">
    <property type="entry name" value="NADP-dependent oxidoreductase domain"/>
    <property type="match status" value="1"/>
</dbReference>
<accession>A0A072P1B8</accession>
<dbReference type="OrthoDB" id="48988at2759"/>
<dbReference type="EMBL" id="AMGV01000011">
    <property type="protein sequence ID" value="KEF53914.1"/>
    <property type="molecule type" value="Genomic_DNA"/>
</dbReference>
<evidence type="ECO:0000313" key="2">
    <source>
        <dbReference type="Proteomes" id="UP000027920"/>
    </source>
</evidence>
<dbReference type="STRING" id="1182545.A0A072P1B8"/>
<comment type="caution">
    <text evidence="1">The sequence shown here is derived from an EMBL/GenBank/DDBJ whole genome shotgun (WGS) entry which is preliminary data.</text>
</comment>